<dbReference type="RefSeq" id="WP_382401868.1">
    <property type="nucleotide sequence ID" value="NZ_JBHSWH010000001.1"/>
</dbReference>
<proteinExistence type="predicted"/>
<comment type="caution">
    <text evidence="1">The sequence shown here is derived from an EMBL/GenBank/DDBJ whole genome shotgun (WGS) entry which is preliminary data.</text>
</comment>
<protein>
    <submittedName>
        <fullName evidence="1">Uncharacterized protein</fullName>
    </submittedName>
</protein>
<keyword evidence="2" id="KW-1185">Reference proteome</keyword>
<sequence>MIAYGGRDLVLGGADRQLLRVGDSRDERAPVLAACFELLRCLARRSTATPPLEPPPRPARPRDRRLVGAEESGVVMVISPIVANACGIRRTHFTG</sequence>
<name>A0ABW2AGV4_9MICO</name>
<evidence type="ECO:0000313" key="1">
    <source>
        <dbReference type="EMBL" id="MFC6706119.1"/>
    </source>
</evidence>
<evidence type="ECO:0000313" key="2">
    <source>
        <dbReference type="Proteomes" id="UP001596298"/>
    </source>
</evidence>
<gene>
    <name evidence="1" type="ORF">ACFQDH_12835</name>
</gene>
<accession>A0ABW2AGV4</accession>
<dbReference type="Proteomes" id="UP001596298">
    <property type="component" value="Unassembled WGS sequence"/>
</dbReference>
<dbReference type="EMBL" id="JBHSWH010000001">
    <property type="protein sequence ID" value="MFC6706119.1"/>
    <property type="molecule type" value="Genomic_DNA"/>
</dbReference>
<organism evidence="1 2">
    <name type="scientific">Flexivirga alba</name>
    <dbReference type="NCBI Taxonomy" id="702742"/>
    <lineage>
        <taxon>Bacteria</taxon>
        <taxon>Bacillati</taxon>
        <taxon>Actinomycetota</taxon>
        <taxon>Actinomycetes</taxon>
        <taxon>Micrococcales</taxon>
        <taxon>Dermacoccaceae</taxon>
        <taxon>Flexivirga</taxon>
    </lineage>
</organism>
<reference evidence="2" key="1">
    <citation type="journal article" date="2019" name="Int. J. Syst. Evol. Microbiol.">
        <title>The Global Catalogue of Microorganisms (GCM) 10K type strain sequencing project: providing services to taxonomists for standard genome sequencing and annotation.</title>
        <authorList>
            <consortium name="The Broad Institute Genomics Platform"/>
            <consortium name="The Broad Institute Genome Sequencing Center for Infectious Disease"/>
            <person name="Wu L."/>
            <person name="Ma J."/>
        </authorList>
    </citation>
    <scope>NUCLEOTIDE SEQUENCE [LARGE SCALE GENOMIC DNA]</scope>
    <source>
        <strain evidence="2">CCUG 58127</strain>
    </source>
</reference>